<dbReference type="Pfam" id="PF00176">
    <property type="entry name" value="SNF2-rel_dom"/>
    <property type="match status" value="1"/>
</dbReference>
<dbReference type="OrthoDB" id="9772064at2"/>
<keyword evidence="2 5" id="KW-0547">Nucleotide-binding</keyword>
<gene>
    <name evidence="5" type="ORF">CEK71_05005</name>
</gene>
<keyword evidence="6" id="KW-1185">Reference proteome</keyword>
<dbReference type="KEGG" id="mpsy:CEK71_05005"/>
<dbReference type="GO" id="GO:0004386">
    <property type="term" value="F:helicase activity"/>
    <property type="evidence" value="ECO:0007669"/>
    <property type="project" value="UniProtKB-KW"/>
</dbReference>
<dbReference type="PROSITE" id="PS51194">
    <property type="entry name" value="HELICASE_CTER"/>
    <property type="match status" value="1"/>
</dbReference>
<feature type="domain" description="Helicase ATP-binding" evidence="3">
    <location>
        <begin position="617"/>
        <end position="800"/>
    </location>
</feature>
<dbReference type="PROSITE" id="PS51192">
    <property type="entry name" value="HELICASE_ATP_BIND_1"/>
    <property type="match status" value="1"/>
</dbReference>
<dbReference type="GO" id="GO:0005524">
    <property type="term" value="F:ATP binding"/>
    <property type="evidence" value="ECO:0007669"/>
    <property type="project" value="InterPro"/>
</dbReference>
<keyword evidence="2 5" id="KW-0067">ATP-binding</keyword>
<accession>A0A1Z4BW04</accession>
<reference evidence="5 6" key="1">
    <citation type="submission" date="2017-06" db="EMBL/GenBank/DDBJ databases">
        <title>Genome Sequencing of the methanotroph Methylovulum psychrotolerants str. HV10-M2 isolated from a high-altitude environment.</title>
        <authorList>
            <person name="Mateos-Rivera A."/>
        </authorList>
    </citation>
    <scope>NUCLEOTIDE SEQUENCE [LARGE SCALE GENOMIC DNA]</scope>
    <source>
        <strain evidence="5 6">HV10_M2</strain>
    </source>
</reference>
<dbReference type="RefSeq" id="WP_088618357.1">
    <property type="nucleotide sequence ID" value="NZ_CP022129.1"/>
</dbReference>
<protein>
    <submittedName>
        <fullName evidence="5">Helicase SNF2</fullName>
    </submittedName>
</protein>
<dbReference type="CDD" id="cd18793">
    <property type="entry name" value="SF2_C_SNF"/>
    <property type="match status" value="1"/>
</dbReference>
<evidence type="ECO:0000256" key="2">
    <source>
        <dbReference type="ARBA" id="ARBA00022806"/>
    </source>
</evidence>
<proteinExistence type="predicted"/>
<evidence type="ECO:0000313" key="5">
    <source>
        <dbReference type="EMBL" id="ASF45475.1"/>
    </source>
</evidence>
<dbReference type="SMART" id="SM00490">
    <property type="entry name" value="HELICc"/>
    <property type="match status" value="1"/>
</dbReference>
<evidence type="ECO:0000259" key="3">
    <source>
        <dbReference type="PROSITE" id="PS51192"/>
    </source>
</evidence>
<evidence type="ECO:0000256" key="1">
    <source>
        <dbReference type="ARBA" id="ARBA00022801"/>
    </source>
</evidence>
<dbReference type="Gene3D" id="3.40.50.300">
    <property type="entry name" value="P-loop containing nucleotide triphosphate hydrolases"/>
    <property type="match status" value="1"/>
</dbReference>
<feature type="domain" description="Helicase C-terminal" evidence="4">
    <location>
        <begin position="930"/>
        <end position="1098"/>
    </location>
</feature>
<dbReference type="InterPro" id="IPR001650">
    <property type="entry name" value="Helicase_C-like"/>
</dbReference>
<dbReference type="InterPro" id="IPR014001">
    <property type="entry name" value="Helicase_ATP-bd"/>
</dbReference>
<evidence type="ECO:0000313" key="6">
    <source>
        <dbReference type="Proteomes" id="UP000197019"/>
    </source>
</evidence>
<keyword evidence="1" id="KW-0378">Hydrolase</keyword>
<dbReference type="Pfam" id="PF00271">
    <property type="entry name" value="Helicase_C"/>
    <property type="match status" value="1"/>
</dbReference>
<dbReference type="InterPro" id="IPR000330">
    <property type="entry name" value="SNF2_N"/>
</dbReference>
<dbReference type="Gene3D" id="3.40.50.10810">
    <property type="entry name" value="Tandem AAA-ATPase domain"/>
    <property type="match status" value="1"/>
</dbReference>
<name>A0A1Z4BW04_9GAMM</name>
<dbReference type="PANTHER" id="PTHR10799">
    <property type="entry name" value="SNF2/RAD54 HELICASE FAMILY"/>
    <property type="match status" value="1"/>
</dbReference>
<organism evidence="5 6">
    <name type="scientific">Methylovulum psychrotolerans</name>
    <dbReference type="NCBI Taxonomy" id="1704499"/>
    <lineage>
        <taxon>Bacteria</taxon>
        <taxon>Pseudomonadati</taxon>
        <taxon>Pseudomonadota</taxon>
        <taxon>Gammaproteobacteria</taxon>
        <taxon>Methylococcales</taxon>
        <taxon>Methylococcaceae</taxon>
        <taxon>Methylovulum</taxon>
    </lineage>
</organism>
<keyword evidence="2 5" id="KW-0347">Helicase</keyword>
<dbReference type="InterPro" id="IPR027417">
    <property type="entry name" value="P-loop_NTPase"/>
</dbReference>
<dbReference type="SUPFAM" id="SSF52540">
    <property type="entry name" value="P-loop containing nucleoside triphosphate hydrolases"/>
    <property type="match status" value="2"/>
</dbReference>
<dbReference type="EMBL" id="CP022129">
    <property type="protein sequence ID" value="ASF45475.1"/>
    <property type="molecule type" value="Genomic_DNA"/>
</dbReference>
<dbReference type="Proteomes" id="UP000197019">
    <property type="component" value="Chromosome"/>
</dbReference>
<dbReference type="GO" id="GO:0016787">
    <property type="term" value="F:hydrolase activity"/>
    <property type="evidence" value="ECO:0007669"/>
    <property type="project" value="UniProtKB-KW"/>
</dbReference>
<sequence length="1113" mass="126351">MMEFKKLWPFKASHKVAVTSKASHYLNTQFTDDGIYYGVIPELTDWMNQWQCFGQDSTSISLLNQVEELGRIALIENQLFLSWDSLYKLLADEVGSSNELLNLLKLPEFTDFRPSLASTGSLEDLDFRITLSDWVNQQGNKLAIAPEVTGAVIQYQDEQFLLTEAVWRLVGEVRTFYRLPKDSRTPQTNRQSWSLIRRHASSAQVPMVDFLQRTVVLSPEKLLLHLHKSASSGNKTVQVEPNFDGAPQQWLDTFDKFAIVPERYDIPDGQGIIQVLVSPQVRSVLQELRRWPGRYVAGQRAEAFIRNPYAALGDAAVAVIDEAQFEEAREAAGIEFEQFFIDVDYDENGKVIGVGLLIESTSSTNQQTNRYSFADTKELENFIKRFDKQIQMGFQCLAWEGYELEILGDAEYQLVNLKLLLSEWLPAHHISIAYADIFDLGRYSGRIEGIGVEKNYVSPFIARKSDEEGWVPSNVEFGLAFTPDNSATPVNFQLSNSGRESIQEAIDQAEQKQLDMVSIPGVDKPVSVAEAKQILEVIQTTEEQIRKGEFTAKQQKSSAKSLLLKSNIYTVDYQENRKQALELPSDSQVKLPSVLRESVSLKQHQLQGVAWLQHLWHQSPQHCRGALLADDMGLGKTLQILTFIARCMEDEPHIDPILIVAPVSLLENWLEEIDKFFTPDAMSVLMLYGKQLSDQKLDRSEIDPQLVREGLVKFLVPNWLGNTKVVLTTYETLRDLELSLASQRWSIMVCDEAQKIKNPNALVTRSAKKQNVRLKIACTGTPVENSLADLWCLFDFIQPGLLGALNDFGSRYRRPIEAKTEEEKARVNELRSLIEPQTLRRTKAQVAKDLPSKIEVESCRLLPLSTYQRDLYRQVIQGYQEKQSDSAIKNHLGLIQYLRQLCTSPYPIGSKASLDEPLSEREMKSPKLKWLLELLVDIRQRNDKVIVFVEFLDLQRQLQRYIAERFKVLPDIINGSTSAAASVANSRQKRIKAFQEKPGFGIIILSPLAVGFGVNIQAANHVIHYTRTWNPAKEDQATDRAYRIGQTKDVYIYYPVITAEFVTFDMKLDKLLSWKRCLSDDMLNGCGDLSSSDFDDLGAPEGGAVFAEKNKRY</sequence>
<dbReference type="SMART" id="SM00487">
    <property type="entry name" value="DEXDc"/>
    <property type="match status" value="1"/>
</dbReference>
<dbReference type="AlphaFoldDB" id="A0A1Z4BW04"/>
<dbReference type="InterPro" id="IPR049730">
    <property type="entry name" value="SNF2/RAD54-like_C"/>
</dbReference>
<evidence type="ECO:0000259" key="4">
    <source>
        <dbReference type="PROSITE" id="PS51194"/>
    </source>
</evidence>
<dbReference type="InterPro" id="IPR038718">
    <property type="entry name" value="SNF2-like_sf"/>
</dbReference>